<protein>
    <submittedName>
        <fullName evidence="2">SdpI family protein</fullName>
    </submittedName>
</protein>
<reference evidence="2 3" key="1">
    <citation type="submission" date="2018-12" db="EMBL/GenBank/DDBJ databases">
        <title>Hymenobacter gummosus sp. nov., isolated from a spring.</title>
        <authorList>
            <person name="Nie L."/>
        </authorList>
    </citation>
    <scope>NUCLEOTIDE SEQUENCE [LARGE SCALE GENOMIC DNA]</scope>
    <source>
        <strain evidence="2 3">KCTC 52166</strain>
    </source>
</reference>
<accession>A0A3S0K6C9</accession>
<keyword evidence="1" id="KW-0472">Membrane</keyword>
<sequence length="119" mass="13263">MTNPIDLLVLAAICGLMLLVAGLTRYRPPQQINWLYGYRTARSMRNAATWQAANSYFARYFWRLSWTLPVVATAAALLLGLPGALLILAVVLVAGLLFGAVRTERHLQHHFDEQGQLRG</sequence>
<dbReference type="InterPro" id="IPR025962">
    <property type="entry name" value="SdpI/YhfL"/>
</dbReference>
<dbReference type="RefSeq" id="WP_126692764.1">
    <property type="nucleotide sequence ID" value="NZ_RXOF01000004.1"/>
</dbReference>
<evidence type="ECO:0000256" key="1">
    <source>
        <dbReference type="SAM" id="Phobius"/>
    </source>
</evidence>
<gene>
    <name evidence="2" type="ORF">EJV47_08675</name>
</gene>
<dbReference type="OrthoDB" id="3173919at2"/>
<keyword evidence="3" id="KW-1185">Reference proteome</keyword>
<dbReference type="Pfam" id="PF13630">
    <property type="entry name" value="SdpI"/>
    <property type="match status" value="1"/>
</dbReference>
<dbReference type="AlphaFoldDB" id="A0A3S0K6C9"/>
<comment type="caution">
    <text evidence="2">The sequence shown here is derived from an EMBL/GenBank/DDBJ whole genome shotgun (WGS) entry which is preliminary data.</text>
</comment>
<name>A0A3S0K6C9_9BACT</name>
<feature type="transmembrane region" description="Helical" evidence="1">
    <location>
        <begin position="7"/>
        <end position="26"/>
    </location>
</feature>
<keyword evidence="1" id="KW-0812">Transmembrane</keyword>
<feature type="transmembrane region" description="Helical" evidence="1">
    <location>
        <begin position="70"/>
        <end position="98"/>
    </location>
</feature>
<dbReference type="Proteomes" id="UP000282184">
    <property type="component" value="Unassembled WGS sequence"/>
</dbReference>
<dbReference type="EMBL" id="RXOF01000004">
    <property type="protein sequence ID" value="RTQ50697.1"/>
    <property type="molecule type" value="Genomic_DNA"/>
</dbReference>
<proteinExistence type="predicted"/>
<evidence type="ECO:0000313" key="3">
    <source>
        <dbReference type="Proteomes" id="UP000282184"/>
    </source>
</evidence>
<organism evidence="2 3">
    <name type="scientific">Hymenobacter gummosus</name>
    <dbReference type="NCBI Taxonomy" id="1776032"/>
    <lineage>
        <taxon>Bacteria</taxon>
        <taxon>Pseudomonadati</taxon>
        <taxon>Bacteroidota</taxon>
        <taxon>Cytophagia</taxon>
        <taxon>Cytophagales</taxon>
        <taxon>Hymenobacteraceae</taxon>
        <taxon>Hymenobacter</taxon>
    </lineage>
</organism>
<evidence type="ECO:0000313" key="2">
    <source>
        <dbReference type="EMBL" id="RTQ50697.1"/>
    </source>
</evidence>
<keyword evidence="1" id="KW-1133">Transmembrane helix</keyword>